<evidence type="ECO:0000313" key="2">
    <source>
        <dbReference type="EMBL" id="GLK67155.1"/>
    </source>
</evidence>
<dbReference type="PIRSF" id="PIRSF036382">
    <property type="entry name" value="RR_antiterm"/>
    <property type="match status" value="1"/>
</dbReference>
<dbReference type="InterPro" id="IPR011006">
    <property type="entry name" value="CheY-like_superfamily"/>
</dbReference>
<dbReference type="InterPro" id="IPR008327">
    <property type="entry name" value="Sig_transdc_resp-reg_antiterm"/>
</dbReference>
<organism evidence="2 3">
    <name type="scientific">Hansschlegelia plantiphila</name>
    <dbReference type="NCBI Taxonomy" id="374655"/>
    <lineage>
        <taxon>Bacteria</taxon>
        <taxon>Pseudomonadati</taxon>
        <taxon>Pseudomonadota</taxon>
        <taxon>Alphaproteobacteria</taxon>
        <taxon>Hyphomicrobiales</taxon>
        <taxon>Methylopilaceae</taxon>
        <taxon>Hansschlegelia</taxon>
    </lineage>
</organism>
<dbReference type="InterPro" id="IPR049021">
    <property type="entry name" value="AmiR_N"/>
</dbReference>
<reference evidence="2" key="1">
    <citation type="journal article" date="2014" name="Int. J. Syst. Evol. Microbiol.">
        <title>Complete genome sequence of Corynebacterium casei LMG S-19264T (=DSM 44701T), isolated from a smear-ripened cheese.</title>
        <authorList>
            <consortium name="US DOE Joint Genome Institute (JGI-PGF)"/>
            <person name="Walter F."/>
            <person name="Albersmeier A."/>
            <person name="Kalinowski J."/>
            <person name="Ruckert C."/>
        </authorList>
    </citation>
    <scope>NUCLEOTIDE SEQUENCE</scope>
    <source>
        <strain evidence="2">VKM B-2347</strain>
    </source>
</reference>
<protein>
    <recommendedName>
        <fullName evidence="1">ANTAR domain-containing protein</fullName>
    </recommendedName>
</protein>
<keyword evidence="3" id="KW-1185">Reference proteome</keyword>
<dbReference type="Pfam" id="PF21332">
    <property type="entry name" value="AmiR_N"/>
    <property type="match status" value="1"/>
</dbReference>
<dbReference type="Proteomes" id="UP001143372">
    <property type="component" value="Unassembled WGS sequence"/>
</dbReference>
<dbReference type="Gene3D" id="1.10.10.10">
    <property type="entry name" value="Winged helix-like DNA-binding domain superfamily/Winged helix DNA-binding domain"/>
    <property type="match status" value="1"/>
</dbReference>
<dbReference type="AlphaFoldDB" id="A0A9W6IXU7"/>
<dbReference type="EMBL" id="BSFI01000004">
    <property type="protein sequence ID" value="GLK67155.1"/>
    <property type="molecule type" value="Genomic_DNA"/>
</dbReference>
<reference evidence="2" key="2">
    <citation type="submission" date="2023-01" db="EMBL/GenBank/DDBJ databases">
        <authorList>
            <person name="Sun Q."/>
            <person name="Evtushenko L."/>
        </authorList>
    </citation>
    <scope>NUCLEOTIDE SEQUENCE</scope>
    <source>
        <strain evidence="2">VKM B-2347</strain>
    </source>
</reference>
<dbReference type="Pfam" id="PF03861">
    <property type="entry name" value="ANTAR"/>
    <property type="match status" value="1"/>
</dbReference>
<proteinExistence type="predicted"/>
<evidence type="ECO:0000313" key="3">
    <source>
        <dbReference type="Proteomes" id="UP001143372"/>
    </source>
</evidence>
<dbReference type="GO" id="GO:0003723">
    <property type="term" value="F:RNA binding"/>
    <property type="evidence" value="ECO:0007669"/>
    <property type="project" value="InterPro"/>
</dbReference>
<dbReference type="InterPro" id="IPR005561">
    <property type="entry name" value="ANTAR"/>
</dbReference>
<accession>A0A9W6IXU7</accession>
<dbReference type="InterPro" id="IPR036388">
    <property type="entry name" value="WH-like_DNA-bd_sf"/>
</dbReference>
<dbReference type="PROSITE" id="PS50921">
    <property type="entry name" value="ANTAR"/>
    <property type="match status" value="1"/>
</dbReference>
<dbReference type="SMART" id="SM01012">
    <property type="entry name" value="ANTAR"/>
    <property type="match status" value="1"/>
</dbReference>
<dbReference type="SUPFAM" id="SSF52172">
    <property type="entry name" value="CheY-like"/>
    <property type="match status" value="1"/>
</dbReference>
<gene>
    <name evidence="2" type="ORF">GCM10008179_07930</name>
</gene>
<comment type="caution">
    <text evidence="2">The sequence shown here is derived from an EMBL/GenBank/DDBJ whole genome shotgun (WGS) entry which is preliminary data.</text>
</comment>
<sequence length="210" mass="23083">MDFDRTGQGGPMHAAQAREANDLDVIVVTALDDQGSFLVRELQRLRLRVRHVWPSGGSLPVEADVIYCDYSDDLSLRIPWPIGEAQAALVAILPQTDSFGSEALEAATPDAVLARPFTANAIRASLIMARSQFRYEQRLRNKVDRLEENLRSTRTIEHAKSILMAVRALDAEQAYAVMRSQAMARRVPVSAVAAAIVSSSEILSDEPSHS</sequence>
<feature type="domain" description="ANTAR" evidence="1">
    <location>
        <begin position="136"/>
        <end position="197"/>
    </location>
</feature>
<dbReference type="Gene3D" id="3.40.50.2300">
    <property type="match status" value="1"/>
</dbReference>
<dbReference type="RefSeq" id="WP_271167413.1">
    <property type="nucleotide sequence ID" value="NZ_BSFI01000004.1"/>
</dbReference>
<name>A0A9W6IXU7_9HYPH</name>
<evidence type="ECO:0000259" key="1">
    <source>
        <dbReference type="PROSITE" id="PS50921"/>
    </source>
</evidence>